<gene>
    <name evidence="3" type="ORF">GETHED_03000</name>
</gene>
<keyword evidence="4" id="KW-1185">Reference proteome</keyword>
<organism evidence="3 4">
    <name type="scientific">Geothrix edaphica</name>
    <dbReference type="NCBI Taxonomy" id="2927976"/>
    <lineage>
        <taxon>Bacteria</taxon>
        <taxon>Pseudomonadati</taxon>
        <taxon>Acidobacteriota</taxon>
        <taxon>Holophagae</taxon>
        <taxon>Holophagales</taxon>
        <taxon>Holophagaceae</taxon>
        <taxon>Geothrix</taxon>
    </lineage>
</organism>
<dbReference type="NCBIfam" id="TIGR00732">
    <property type="entry name" value="dprA"/>
    <property type="match status" value="1"/>
</dbReference>
<protein>
    <recommendedName>
        <fullName evidence="2">Smf/DprA SLOG domain-containing protein</fullName>
    </recommendedName>
</protein>
<dbReference type="SUPFAM" id="SSF102405">
    <property type="entry name" value="MCP/YpsA-like"/>
    <property type="match status" value="1"/>
</dbReference>
<name>A0ABQ5PV26_9BACT</name>
<evidence type="ECO:0000259" key="2">
    <source>
        <dbReference type="Pfam" id="PF02481"/>
    </source>
</evidence>
<dbReference type="Gene3D" id="3.40.50.450">
    <property type="match status" value="1"/>
</dbReference>
<dbReference type="InterPro" id="IPR003488">
    <property type="entry name" value="DprA"/>
</dbReference>
<dbReference type="PANTHER" id="PTHR43022:SF1">
    <property type="entry name" value="PROTEIN SMF"/>
    <property type="match status" value="1"/>
</dbReference>
<evidence type="ECO:0000313" key="4">
    <source>
        <dbReference type="Proteomes" id="UP001165044"/>
    </source>
</evidence>
<accession>A0ABQ5PV26</accession>
<dbReference type="EMBL" id="BSDC01000001">
    <property type="protein sequence ID" value="GLH65936.1"/>
    <property type="molecule type" value="Genomic_DNA"/>
</dbReference>
<dbReference type="Proteomes" id="UP001165044">
    <property type="component" value="Unassembled WGS sequence"/>
</dbReference>
<evidence type="ECO:0000313" key="3">
    <source>
        <dbReference type="EMBL" id="GLH65936.1"/>
    </source>
</evidence>
<proteinExistence type="inferred from homology"/>
<dbReference type="PANTHER" id="PTHR43022">
    <property type="entry name" value="PROTEIN SMF"/>
    <property type="match status" value="1"/>
</dbReference>
<evidence type="ECO:0000256" key="1">
    <source>
        <dbReference type="ARBA" id="ARBA00006525"/>
    </source>
</evidence>
<dbReference type="RefSeq" id="WP_285606027.1">
    <property type="nucleotide sequence ID" value="NZ_BSDC01000001.1"/>
</dbReference>
<comment type="caution">
    <text evidence="3">The sequence shown here is derived from an EMBL/GenBank/DDBJ whole genome shotgun (WGS) entry which is preliminary data.</text>
</comment>
<comment type="similarity">
    <text evidence="1">Belongs to the DprA/Smf family.</text>
</comment>
<dbReference type="InterPro" id="IPR057666">
    <property type="entry name" value="DrpA_SLOG"/>
</dbReference>
<reference evidence="3" key="1">
    <citation type="journal article" date="2023" name="Antonie Van Leeuwenhoek">
        <title>Mesoterricola silvestris gen. nov., sp. nov., Mesoterricola sediminis sp. nov., Geothrix oryzae sp. nov., Geothrix edaphica sp. nov., Geothrix rubra sp. nov., and Geothrix limicola sp. nov., six novel members of Acidobacteriota isolated from soils.</title>
        <authorList>
            <person name="Itoh H."/>
            <person name="Sugisawa Y."/>
            <person name="Mise K."/>
            <person name="Xu Z."/>
            <person name="Kuniyasu M."/>
            <person name="Ushijima N."/>
            <person name="Kawano K."/>
            <person name="Kobayashi E."/>
            <person name="Shiratori Y."/>
            <person name="Masuda Y."/>
            <person name="Senoo K."/>
        </authorList>
    </citation>
    <scope>NUCLEOTIDE SEQUENCE</scope>
    <source>
        <strain evidence="3">Red802</strain>
    </source>
</reference>
<feature type="domain" description="Smf/DprA SLOG" evidence="2">
    <location>
        <begin position="81"/>
        <end position="279"/>
    </location>
</feature>
<sequence length="285" mass="30394">MDLALWALAFTVLDWPERWKAEAWEALQAGVEPSLTATQADTLAHLADDLPRRRQEAQDQGARLLLPGDPGVDTLQAPLPYPVALWVRGTLPPPSSSGARRIAIVGSRVASRRGRERTRAWAKALTEAGVAVISGLARGIDGAAHTGALEAESGLAATWGVMGSGLDHPYPPEHRDLMDRMVAAGGGVITPFPPEAPPRKWHFPRRNWLLAAWSDGVLVTEARLKSGSLVTARLALDLGRELWVCPGAPEDPSAEGPNALLREGAARICLSPADLLEDLGPTPVT</sequence>
<dbReference type="Pfam" id="PF02481">
    <property type="entry name" value="DNA_processg_A"/>
    <property type="match status" value="1"/>
</dbReference>